<keyword evidence="5" id="KW-1185">Reference proteome</keyword>
<feature type="domain" description="Helix-turn-helix type 11" evidence="1">
    <location>
        <begin position="5"/>
        <end position="58"/>
    </location>
</feature>
<dbReference type="InterPro" id="IPR057727">
    <property type="entry name" value="WCX_dom"/>
</dbReference>
<dbReference type="Gene3D" id="1.10.10.10">
    <property type="entry name" value="Winged helix-like DNA-binding domain superfamily/Winged helix DNA-binding domain"/>
    <property type="match status" value="1"/>
</dbReference>
<evidence type="ECO:0000259" key="3">
    <source>
        <dbReference type="Pfam" id="PF25583"/>
    </source>
</evidence>
<accession>A0ABT9PD18</accession>
<proteinExistence type="predicted"/>
<dbReference type="InterPro" id="IPR036388">
    <property type="entry name" value="WH-like_DNA-bd_sf"/>
</dbReference>
<comment type="caution">
    <text evidence="4">The sequence shown here is derived from an EMBL/GenBank/DDBJ whole genome shotgun (WGS) entry which is preliminary data.</text>
</comment>
<evidence type="ECO:0000259" key="1">
    <source>
        <dbReference type="Pfam" id="PF08279"/>
    </source>
</evidence>
<dbReference type="PIRSF" id="PIRSF016838">
    <property type="entry name" value="PafC"/>
    <property type="match status" value="1"/>
</dbReference>
<organism evidence="4 5">
    <name type="scientific">Kineosporia succinea</name>
    <dbReference type="NCBI Taxonomy" id="84632"/>
    <lineage>
        <taxon>Bacteria</taxon>
        <taxon>Bacillati</taxon>
        <taxon>Actinomycetota</taxon>
        <taxon>Actinomycetes</taxon>
        <taxon>Kineosporiales</taxon>
        <taxon>Kineosporiaceae</taxon>
        <taxon>Kineosporia</taxon>
    </lineage>
</organism>
<dbReference type="InterPro" id="IPR051534">
    <property type="entry name" value="CBASS_pafABC_assoc_protein"/>
</dbReference>
<dbReference type="GO" id="GO:0003677">
    <property type="term" value="F:DNA binding"/>
    <property type="evidence" value="ECO:0007669"/>
    <property type="project" value="UniProtKB-KW"/>
</dbReference>
<feature type="domain" description="WYL" evidence="2">
    <location>
        <begin position="139"/>
        <end position="205"/>
    </location>
</feature>
<dbReference type="Pfam" id="PF13280">
    <property type="entry name" value="WYL"/>
    <property type="match status" value="1"/>
</dbReference>
<dbReference type="EMBL" id="JAUSQZ010000001">
    <property type="protein sequence ID" value="MDP9830603.1"/>
    <property type="molecule type" value="Genomic_DNA"/>
</dbReference>
<reference evidence="4 5" key="1">
    <citation type="submission" date="2023-07" db="EMBL/GenBank/DDBJ databases">
        <title>Sequencing the genomes of 1000 actinobacteria strains.</title>
        <authorList>
            <person name="Klenk H.-P."/>
        </authorList>
    </citation>
    <scope>NUCLEOTIDE SEQUENCE [LARGE SCALE GENOMIC DNA]</scope>
    <source>
        <strain evidence="4 5">DSM 44388</strain>
    </source>
</reference>
<dbReference type="Pfam" id="PF25583">
    <property type="entry name" value="WCX"/>
    <property type="match status" value="1"/>
</dbReference>
<dbReference type="SUPFAM" id="SSF46785">
    <property type="entry name" value="Winged helix' DNA-binding domain"/>
    <property type="match status" value="1"/>
</dbReference>
<name>A0ABT9PD18_9ACTN</name>
<dbReference type="Pfam" id="PF08279">
    <property type="entry name" value="HTH_11"/>
    <property type="match status" value="1"/>
</dbReference>
<protein>
    <submittedName>
        <fullName evidence="4">DNA-binding transcriptional regulator YafY</fullName>
    </submittedName>
</protein>
<dbReference type="PANTHER" id="PTHR34580">
    <property type="match status" value="1"/>
</dbReference>
<dbReference type="Proteomes" id="UP001235712">
    <property type="component" value="Unassembled WGS sequence"/>
</dbReference>
<evidence type="ECO:0000313" key="4">
    <source>
        <dbReference type="EMBL" id="MDP9830603.1"/>
    </source>
</evidence>
<evidence type="ECO:0000313" key="5">
    <source>
        <dbReference type="Proteomes" id="UP001235712"/>
    </source>
</evidence>
<dbReference type="InterPro" id="IPR028349">
    <property type="entry name" value="PafC-like"/>
</dbReference>
<dbReference type="InterPro" id="IPR036390">
    <property type="entry name" value="WH_DNA-bd_sf"/>
</dbReference>
<evidence type="ECO:0000259" key="2">
    <source>
        <dbReference type="Pfam" id="PF13280"/>
    </source>
</evidence>
<keyword evidence="4" id="KW-0238">DNA-binding</keyword>
<dbReference type="InterPro" id="IPR026881">
    <property type="entry name" value="WYL_dom"/>
</dbReference>
<dbReference type="RefSeq" id="WP_307249669.1">
    <property type="nucleotide sequence ID" value="NZ_JAUSQZ010000001.1"/>
</dbReference>
<sequence>MKSDRLLALLLLLQARSPRPATELSERLEVSVRTIYRDAEALSSAGVPVYAERGRSGGIALLPGYRTQVPGLSGDEAAALFVLMTGTAHTDLGFGPSIGGALRKLLASLPGTQQDTAELIRERILVDPARWRAHDTRPEHLGTVQTAVLDTRRLRLHYRKSQGAEGTYTVDPLGLVHKAGVWHLIARHRQVTKNFRVDRVLDATVLDSNAHRPAGFDLQTTWHELQRDFSGSMRAVAVRVRVRRRILGRVLRMHGQETTVDAGDDEDWVGTTLRFPALEAARALLAHGDDLEILDPPELRDRFADLGHRIAAMYS</sequence>
<dbReference type="PROSITE" id="PS52050">
    <property type="entry name" value="WYL"/>
    <property type="match status" value="1"/>
</dbReference>
<dbReference type="InterPro" id="IPR013196">
    <property type="entry name" value="HTH_11"/>
</dbReference>
<gene>
    <name evidence="4" type="ORF">J2S57_006352</name>
</gene>
<dbReference type="PANTHER" id="PTHR34580:SF1">
    <property type="entry name" value="PROTEIN PAFC"/>
    <property type="match status" value="1"/>
</dbReference>
<feature type="domain" description="WCX" evidence="3">
    <location>
        <begin position="235"/>
        <end position="310"/>
    </location>
</feature>